<organism evidence="1 2">
    <name type="scientific">Eleutherodactylus coqui</name>
    <name type="common">Puerto Rican coqui</name>
    <dbReference type="NCBI Taxonomy" id="57060"/>
    <lineage>
        <taxon>Eukaryota</taxon>
        <taxon>Metazoa</taxon>
        <taxon>Chordata</taxon>
        <taxon>Craniata</taxon>
        <taxon>Vertebrata</taxon>
        <taxon>Euteleostomi</taxon>
        <taxon>Amphibia</taxon>
        <taxon>Batrachia</taxon>
        <taxon>Anura</taxon>
        <taxon>Neobatrachia</taxon>
        <taxon>Hyloidea</taxon>
        <taxon>Eleutherodactylidae</taxon>
        <taxon>Eleutherodactylinae</taxon>
        <taxon>Eleutherodactylus</taxon>
        <taxon>Eleutherodactylus</taxon>
    </lineage>
</organism>
<protein>
    <submittedName>
        <fullName evidence="1">Uncharacterized protein</fullName>
    </submittedName>
</protein>
<name>A0A8J6EL60_ELECQ</name>
<reference evidence="1" key="1">
    <citation type="thesis" date="2020" institute="ProQuest LLC" country="789 East Eisenhower Parkway, Ann Arbor, MI, USA">
        <title>Comparative Genomics and Chromosome Evolution.</title>
        <authorList>
            <person name="Mudd A.B."/>
        </authorList>
    </citation>
    <scope>NUCLEOTIDE SEQUENCE</scope>
    <source>
        <strain evidence="1">HN-11 Male</strain>
        <tissue evidence="1">Kidney and liver</tissue>
    </source>
</reference>
<dbReference type="Proteomes" id="UP000770717">
    <property type="component" value="Unassembled WGS sequence"/>
</dbReference>
<gene>
    <name evidence="1" type="ORF">GDO78_016261</name>
</gene>
<sequence length="108" mass="12574">MRLDFSMKRKSFYPTLDLLPFPEHLLWFPASPRVGVTGLHFHSCEWLKKTSAKVQKTCAKTACVIPALYYQKLLSCQYLAQNYIGGQSAVSVLFFYFWTYQEPNPKKK</sequence>
<keyword evidence="2" id="KW-1185">Reference proteome</keyword>
<dbReference type="AlphaFoldDB" id="A0A8J6EL60"/>
<proteinExistence type="predicted"/>
<evidence type="ECO:0000313" key="1">
    <source>
        <dbReference type="EMBL" id="KAG9470936.1"/>
    </source>
</evidence>
<accession>A0A8J6EL60</accession>
<dbReference type="EMBL" id="WNTK01000202">
    <property type="protein sequence ID" value="KAG9470936.1"/>
    <property type="molecule type" value="Genomic_DNA"/>
</dbReference>
<comment type="caution">
    <text evidence="1">The sequence shown here is derived from an EMBL/GenBank/DDBJ whole genome shotgun (WGS) entry which is preliminary data.</text>
</comment>
<evidence type="ECO:0000313" key="2">
    <source>
        <dbReference type="Proteomes" id="UP000770717"/>
    </source>
</evidence>